<evidence type="ECO:0000313" key="2">
    <source>
        <dbReference type="Proteomes" id="UP000246464"/>
    </source>
</evidence>
<sequence length="97" mass="10742">MEDVGVSKQHLIQIRPMTERITAATQTVPPLHRVSVIICARFTAARLFRPVCGLKTKLSNEKATDDGLKYNIPHFGFRFVASTGAYIIVSQPHSSCT</sequence>
<name>A0A2U9C5L0_SCOMX</name>
<reference evidence="1 2" key="1">
    <citation type="submission" date="2017-12" db="EMBL/GenBank/DDBJ databases">
        <title>Integrating genomic resources of turbot (Scophthalmus maximus) in depth evaluation of genetic and physical mapping variation across individuals.</title>
        <authorList>
            <person name="Martinez P."/>
        </authorList>
    </citation>
    <scope>NUCLEOTIDE SEQUENCE [LARGE SCALE GENOMIC DNA]</scope>
</reference>
<dbReference type="Proteomes" id="UP000246464">
    <property type="component" value="Chromosome 13"/>
</dbReference>
<organism evidence="1 2">
    <name type="scientific">Scophthalmus maximus</name>
    <name type="common">Turbot</name>
    <name type="synonym">Psetta maxima</name>
    <dbReference type="NCBI Taxonomy" id="52904"/>
    <lineage>
        <taxon>Eukaryota</taxon>
        <taxon>Metazoa</taxon>
        <taxon>Chordata</taxon>
        <taxon>Craniata</taxon>
        <taxon>Vertebrata</taxon>
        <taxon>Euteleostomi</taxon>
        <taxon>Actinopterygii</taxon>
        <taxon>Neopterygii</taxon>
        <taxon>Teleostei</taxon>
        <taxon>Neoteleostei</taxon>
        <taxon>Acanthomorphata</taxon>
        <taxon>Carangaria</taxon>
        <taxon>Pleuronectiformes</taxon>
        <taxon>Pleuronectoidei</taxon>
        <taxon>Scophthalmidae</taxon>
        <taxon>Scophthalmus</taxon>
    </lineage>
</organism>
<evidence type="ECO:0000313" key="1">
    <source>
        <dbReference type="EMBL" id="AWP11871.1"/>
    </source>
</evidence>
<gene>
    <name evidence="1" type="ORF">SMAX5B_009301</name>
</gene>
<proteinExistence type="predicted"/>
<dbReference type="AlphaFoldDB" id="A0A2U9C5L0"/>
<protein>
    <submittedName>
        <fullName evidence="1">Uncharacterized protein</fullName>
    </submittedName>
</protein>
<keyword evidence="2" id="KW-1185">Reference proteome</keyword>
<accession>A0A2U9C5L0</accession>
<dbReference type="EMBL" id="CP026255">
    <property type="protein sequence ID" value="AWP11871.1"/>
    <property type="molecule type" value="Genomic_DNA"/>
</dbReference>